<dbReference type="GO" id="GO:0008173">
    <property type="term" value="F:RNA methyltransferase activity"/>
    <property type="evidence" value="ECO:0007669"/>
    <property type="project" value="InterPro"/>
</dbReference>
<gene>
    <name evidence="14" type="ORF">KFE25_004292</name>
</gene>
<keyword evidence="5" id="KW-0698">rRNA processing</keyword>
<keyword evidence="12" id="KW-0411">Iron-sulfur</keyword>
<proteinExistence type="inferred from homology"/>
<dbReference type="SFLD" id="SFLDF00275">
    <property type="entry name" value="adenosine_C2_methyltransferase"/>
    <property type="match status" value="1"/>
</dbReference>
<keyword evidence="4" id="KW-0963">Cytoplasm</keyword>
<dbReference type="PANTHER" id="PTHR30544">
    <property type="entry name" value="23S RRNA METHYLTRANSFERASE"/>
    <property type="match status" value="1"/>
</dbReference>
<evidence type="ECO:0000256" key="6">
    <source>
        <dbReference type="ARBA" id="ARBA00022603"/>
    </source>
</evidence>
<dbReference type="PANTHER" id="PTHR30544:SF5">
    <property type="entry name" value="RADICAL SAM CORE DOMAIN-CONTAINING PROTEIN"/>
    <property type="match status" value="1"/>
</dbReference>
<keyword evidence="6" id="KW-0489">Methyltransferase</keyword>
<keyword evidence="3" id="KW-0004">4Fe-4S</keyword>
<keyword evidence="15" id="KW-1185">Reference proteome</keyword>
<feature type="domain" description="Radical SAM core" evidence="13">
    <location>
        <begin position="148"/>
        <end position="381"/>
    </location>
</feature>
<dbReference type="GO" id="GO:0051539">
    <property type="term" value="F:4 iron, 4 sulfur cluster binding"/>
    <property type="evidence" value="ECO:0007669"/>
    <property type="project" value="UniProtKB-KW"/>
</dbReference>
<evidence type="ECO:0000259" key="13">
    <source>
        <dbReference type="PROSITE" id="PS51918"/>
    </source>
</evidence>
<dbReference type="SUPFAM" id="SSF102114">
    <property type="entry name" value="Radical SAM enzymes"/>
    <property type="match status" value="1"/>
</dbReference>
<comment type="subcellular location">
    <subcellularLocation>
        <location evidence="2">Cytoplasm</location>
    </subcellularLocation>
</comment>
<dbReference type="OMA" id="TMKFLFE"/>
<dbReference type="NCBIfam" id="TIGR00048">
    <property type="entry name" value="rRNA_mod_RlmN"/>
    <property type="match status" value="1"/>
</dbReference>
<dbReference type="InterPro" id="IPR007197">
    <property type="entry name" value="rSAM"/>
</dbReference>
<protein>
    <recommendedName>
        <fullName evidence="13">Radical SAM core domain-containing protein</fullName>
    </recommendedName>
</protein>
<organism evidence="14 15">
    <name type="scientific">Diacronema lutheri</name>
    <name type="common">Unicellular marine alga</name>
    <name type="synonym">Monochrysis lutheri</name>
    <dbReference type="NCBI Taxonomy" id="2081491"/>
    <lineage>
        <taxon>Eukaryota</taxon>
        <taxon>Haptista</taxon>
        <taxon>Haptophyta</taxon>
        <taxon>Pavlovophyceae</taxon>
        <taxon>Pavlovales</taxon>
        <taxon>Pavlovaceae</taxon>
        <taxon>Diacronema</taxon>
    </lineage>
</organism>
<dbReference type="HAMAP" id="MF_01849">
    <property type="entry name" value="RNA_methyltr_RlmN"/>
    <property type="match status" value="1"/>
</dbReference>
<dbReference type="PROSITE" id="PS51918">
    <property type="entry name" value="RADICAL_SAM"/>
    <property type="match status" value="1"/>
</dbReference>
<dbReference type="GO" id="GO:0070475">
    <property type="term" value="P:rRNA base methylation"/>
    <property type="evidence" value="ECO:0007669"/>
    <property type="project" value="InterPro"/>
</dbReference>
<dbReference type="SFLD" id="SFLDS00029">
    <property type="entry name" value="Radical_SAM"/>
    <property type="match status" value="1"/>
</dbReference>
<dbReference type="PIRSF" id="PIRSF006004">
    <property type="entry name" value="CHP00048"/>
    <property type="match status" value="1"/>
</dbReference>
<keyword evidence="8" id="KW-0949">S-adenosyl-L-methionine</keyword>
<evidence type="ECO:0000256" key="10">
    <source>
        <dbReference type="ARBA" id="ARBA00022723"/>
    </source>
</evidence>
<evidence type="ECO:0000256" key="7">
    <source>
        <dbReference type="ARBA" id="ARBA00022679"/>
    </source>
</evidence>
<dbReference type="Proteomes" id="UP000751190">
    <property type="component" value="Unassembled WGS sequence"/>
</dbReference>
<evidence type="ECO:0000256" key="3">
    <source>
        <dbReference type="ARBA" id="ARBA00022485"/>
    </source>
</evidence>
<evidence type="ECO:0000256" key="9">
    <source>
        <dbReference type="ARBA" id="ARBA00022694"/>
    </source>
</evidence>
<dbReference type="EMBL" id="JAGTXO010000046">
    <property type="protein sequence ID" value="KAG8458958.1"/>
    <property type="molecule type" value="Genomic_DNA"/>
</dbReference>
<dbReference type="InterPro" id="IPR058240">
    <property type="entry name" value="rSAM_sf"/>
</dbReference>
<name>A0A8J5X473_DIALT</name>
<dbReference type="Pfam" id="PF21016">
    <property type="entry name" value="RlmN_N"/>
    <property type="match status" value="1"/>
</dbReference>
<dbReference type="InterPro" id="IPR013785">
    <property type="entry name" value="Aldolase_TIM"/>
</dbReference>
<evidence type="ECO:0000256" key="2">
    <source>
        <dbReference type="ARBA" id="ARBA00004496"/>
    </source>
</evidence>
<evidence type="ECO:0000313" key="15">
    <source>
        <dbReference type="Proteomes" id="UP000751190"/>
    </source>
</evidence>
<evidence type="ECO:0000313" key="14">
    <source>
        <dbReference type="EMBL" id="KAG8458958.1"/>
    </source>
</evidence>
<dbReference type="InterPro" id="IPR027492">
    <property type="entry name" value="RNA_MTrfase_RlmN"/>
</dbReference>
<dbReference type="InterPro" id="IPR048641">
    <property type="entry name" value="RlmN_N"/>
</dbReference>
<keyword evidence="10" id="KW-0479">Metal-binding</keyword>
<dbReference type="FunFam" id="3.20.20.70:FF:000014">
    <property type="entry name" value="Probable dual-specificity RNA methyltransferase RlmN"/>
    <property type="match status" value="1"/>
</dbReference>
<dbReference type="InterPro" id="IPR004383">
    <property type="entry name" value="rRNA_lsu_MTrfase_RlmN/Cfr"/>
</dbReference>
<dbReference type="SFLD" id="SFLDG01062">
    <property type="entry name" value="methyltransferase_(Class_A)"/>
    <property type="match status" value="1"/>
</dbReference>
<evidence type="ECO:0000256" key="5">
    <source>
        <dbReference type="ARBA" id="ARBA00022552"/>
    </source>
</evidence>
<evidence type="ECO:0000256" key="1">
    <source>
        <dbReference type="ARBA" id="ARBA00001966"/>
    </source>
</evidence>
<evidence type="ECO:0000256" key="8">
    <source>
        <dbReference type="ARBA" id="ARBA00022691"/>
    </source>
</evidence>
<dbReference type="OrthoDB" id="538249at2759"/>
<keyword evidence="11" id="KW-0408">Iron</keyword>
<evidence type="ECO:0000256" key="11">
    <source>
        <dbReference type="ARBA" id="ARBA00023004"/>
    </source>
</evidence>
<dbReference type="GO" id="GO:0030488">
    <property type="term" value="P:tRNA methylation"/>
    <property type="evidence" value="ECO:0007669"/>
    <property type="project" value="InterPro"/>
</dbReference>
<dbReference type="CDD" id="cd01335">
    <property type="entry name" value="Radical_SAM"/>
    <property type="match status" value="1"/>
</dbReference>
<dbReference type="Gene3D" id="3.20.20.70">
    <property type="entry name" value="Aldolase class I"/>
    <property type="match status" value="1"/>
</dbReference>
<evidence type="ECO:0000256" key="12">
    <source>
        <dbReference type="ARBA" id="ARBA00023014"/>
    </source>
</evidence>
<dbReference type="GO" id="GO:0046872">
    <property type="term" value="F:metal ion binding"/>
    <property type="evidence" value="ECO:0007669"/>
    <property type="project" value="UniProtKB-KW"/>
</dbReference>
<keyword evidence="7" id="KW-0808">Transferase</keyword>
<dbReference type="AlphaFoldDB" id="A0A8J5X473"/>
<dbReference type="Gene3D" id="1.10.150.530">
    <property type="match status" value="1"/>
</dbReference>
<accession>A0A8J5X473</accession>
<reference evidence="14" key="1">
    <citation type="submission" date="2021-05" db="EMBL/GenBank/DDBJ databases">
        <title>The genome of the haptophyte Pavlova lutheri (Diacronema luteri, Pavlovales) - a model for lipid biosynthesis in eukaryotic algae.</title>
        <authorList>
            <person name="Hulatt C.J."/>
            <person name="Posewitz M.C."/>
        </authorList>
    </citation>
    <scope>NUCLEOTIDE SEQUENCE</scope>
    <source>
        <strain evidence="14">NIVA-4/92</strain>
    </source>
</reference>
<comment type="caution">
    <text evidence="14">The sequence shown here is derived from an EMBL/GenBank/DDBJ whole genome shotgun (WGS) entry which is preliminary data.</text>
</comment>
<dbReference type="Pfam" id="PF04055">
    <property type="entry name" value="Radical_SAM"/>
    <property type="match status" value="1"/>
</dbReference>
<sequence>MLPAAAARLVCAVLSTARPGRLARQAALRSLSMTQAPPARVAPPAEKVWDGRADLYALSDAELRTLLAEWGQPAFRAKQLSEWLFVKGVSDFDQMLNIPLALREQLRAKARLGSLQLAMSQRSRDGTAKYLWRLADGREIETVMMPYTDGRRTACISSQVGCAMRCSFCATGQMGFSRDLLPSEIFEQALRVSNELRARGERLSNVVLMGMGEPFRNYDAVLDAVGQLRSRLGIGARHITISTVGIAPMIRRFADEDLEVKLAVSLHVADDEARSKLMPVNRKHNLAELLDACRYYNEKTNRRLTFEWALIAGENDSVERATELGRFLRGLKCHVNCIPLNPTAGFGGRAPSVGSSAADAFIDELARHGIPATLRVRRGIDIDAGCGQLANKAAAKAVTL</sequence>
<dbReference type="InterPro" id="IPR040072">
    <property type="entry name" value="Methyltransferase_A"/>
</dbReference>
<keyword evidence="9" id="KW-0819">tRNA processing</keyword>
<evidence type="ECO:0000256" key="4">
    <source>
        <dbReference type="ARBA" id="ARBA00022490"/>
    </source>
</evidence>
<dbReference type="GO" id="GO:0005737">
    <property type="term" value="C:cytoplasm"/>
    <property type="evidence" value="ECO:0007669"/>
    <property type="project" value="UniProtKB-SubCell"/>
</dbReference>
<comment type="cofactor">
    <cofactor evidence="1">
        <name>[4Fe-4S] cluster</name>
        <dbReference type="ChEBI" id="CHEBI:49883"/>
    </cofactor>
</comment>